<dbReference type="PANTHER" id="PTHR46411:SF3">
    <property type="entry name" value="AAA+ ATPASE DOMAIN-CONTAINING PROTEIN"/>
    <property type="match status" value="1"/>
</dbReference>
<sequence length="668" mass="76716">MAKKRAAEQDEAVQDANKQNASAQDGAGDKNDDVGSTCKLRIWRDRHKRDGRQETVAVETLSEVDGFDKSYALVVRQSFTEMNRLDQTTLTINSPHILQAFRNVIGSYPTVPADFSEPFDMWSPFRMLYHYWDELAEYKDKTEDDVARMHLNLLLDFMETDMGPERKRIETQVKKGQIDYSRLWTIHRPGDLQIRFENGHPWLLKCVKTAFEESTTMGKWMEVHCTYTDYDGTGVGVAKHVTEILQKRFFASENPANITDLPIYPRKFYEEGDSLEERLSERGTYFMTLKGTCVREYDGMAQIIKSPPLDYYDPRMAGWNTIWWPYKETGRVVIDRKTFQEDYHLSQVGIKPSTEPVDEMLCPPFVYGFSLARKDWCQFYLTKIHEVNWDKDRFDSLVMKGSQKTLLRALVSSHTFPDNPRDQMQQKGKGLVILLHGTPGSGKTLTAECAAELTEKALFSTSMAELNKYNRAWYFESRLVEVLQYATIWKAIVLLDEADIFLEMRKDDVADAAERNALVAVFLRHLEYFSGIVFLTTNRIDVFDNAMKSRIHLALGYTPPELEMRRLLWAQYLGATPPEEVDIDIAEAIDGLVRVALNGREISNAINTAKTLARFEGKPLRLNHIETVLEVGHEFDMSLKRIKRGVPGPVRQGSILGSMVEEPEELLS</sequence>
<feature type="domain" description="AAA+ ATPase" evidence="2">
    <location>
        <begin position="429"/>
        <end position="561"/>
    </location>
</feature>
<dbReference type="Proteomes" id="UP000800200">
    <property type="component" value="Unassembled WGS sequence"/>
</dbReference>
<name>A0A6A6EI15_9PEZI</name>
<evidence type="ECO:0000259" key="2">
    <source>
        <dbReference type="SMART" id="SM00382"/>
    </source>
</evidence>
<dbReference type="GO" id="GO:0016887">
    <property type="term" value="F:ATP hydrolysis activity"/>
    <property type="evidence" value="ECO:0007669"/>
    <property type="project" value="InterPro"/>
</dbReference>
<evidence type="ECO:0000313" key="4">
    <source>
        <dbReference type="Proteomes" id="UP000800200"/>
    </source>
</evidence>
<dbReference type="InterPro" id="IPR003593">
    <property type="entry name" value="AAA+_ATPase"/>
</dbReference>
<dbReference type="EMBL" id="ML994616">
    <property type="protein sequence ID" value="KAF2191707.1"/>
    <property type="molecule type" value="Genomic_DNA"/>
</dbReference>
<accession>A0A6A6EI15</accession>
<gene>
    <name evidence="3" type="ORF">K469DRAFT_718738</name>
</gene>
<protein>
    <submittedName>
        <fullName evidence="3">P-loop containing nucleoside triphosphate hydrolase protein</fullName>
    </submittedName>
</protein>
<reference evidence="3" key="1">
    <citation type="journal article" date="2020" name="Stud. Mycol.">
        <title>101 Dothideomycetes genomes: a test case for predicting lifestyles and emergence of pathogens.</title>
        <authorList>
            <person name="Haridas S."/>
            <person name="Albert R."/>
            <person name="Binder M."/>
            <person name="Bloem J."/>
            <person name="Labutti K."/>
            <person name="Salamov A."/>
            <person name="Andreopoulos B."/>
            <person name="Baker S."/>
            <person name="Barry K."/>
            <person name="Bills G."/>
            <person name="Bluhm B."/>
            <person name="Cannon C."/>
            <person name="Castanera R."/>
            <person name="Culley D."/>
            <person name="Daum C."/>
            <person name="Ezra D."/>
            <person name="Gonzalez J."/>
            <person name="Henrissat B."/>
            <person name="Kuo A."/>
            <person name="Liang C."/>
            <person name="Lipzen A."/>
            <person name="Lutzoni F."/>
            <person name="Magnuson J."/>
            <person name="Mondo S."/>
            <person name="Nolan M."/>
            <person name="Ohm R."/>
            <person name="Pangilinan J."/>
            <person name="Park H.-J."/>
            <person name="Ramirez L."/>
            <person name="Alfaro M."/>
            <person name="Sun H."/>
            <person name="Tritt A."/>
            <person name="Yoshinaga Y."/>
            <person name="Zwiers L.-H."/>
            <person name="Turgeon B."/>
            <person name="Goodwin S."/>
            <person name="Spatafora J."/>
            <person name="Crous P."/>
            <person name="Grigoriev I."/>
        </authorList>
    </citation>
    <scope>NUCLEOTIDE SEQUENCE</scope>
    <source>
        <strain evidence="3">CBS 207.26</strain>
    </source>
</reference>
<dbReference type="Pfam" id="PF22942">
    <property type="entry name" value="DUF7025"/>
    <property type="match status" value="1"/>
</dbReference>
<evidence type="ECO:0000313" key="3">
    <source>
        <dbReference type="EMBL" id="KAF2191707.1"/>
    </source>
</evidence>
<dbReference type="InterPro" id="IPR003959">
    <property type="entry name" value="ATPase_AAA_core"/>
</dbReference>
<evidence type="ECO:0000256" key="1">
    <source>
        <dbReference type="SAM" id="MobiDB-lite"/>
    </source>
</evidence>
<dbReference type="InterPro" id="IPR027417">
    <property type="entry name" value="P-loop_NTPase"/>
</dbReference>
<dbReference type="PANTHER" id="PTHR46411">
    <property type="entry name" value="FAMILY ATPASE, PUTATIVE-RELATED"/>
    <property type="match status" value="1"/>
</dbReference>
<dbReference type="GO" id="GO:0005524">
    <property type="term" value="F:ATP binding"/>
    <property type="evidence" value="ECO:0007669"/>
    <property type="project" value="InterPro"/>
</dbReference>
<dbReference type="SMART" id="SM00382">
    <property type="entry name" value="AAA"/>
    <property type="match status" value="1"/>
</dbReference>
<dbReference type="AlphaFoldDB" id="A0A6A6EI15"/>
<feature type="region of interest" description="Disordered" evidence="1">
    <location>
        <begin position="1"/>
        <end position="35"/>
    </location>
</feature>
<dbReference type="SUPFAM" id="SSF52540">
    <property type="entry name" value="P-loop containing nucleoside triphosphate hydrolases"/>
    <property type="match status" value="1"/>
</dbReference>
<organism evidence="3 4">
    <name type="scientific">Zopfia rhizophila CBS 207.26</name>
    <dbReference type="NCBI Taxonomy" id="1314779"/>
    <lineage>
        <taxon>Eukaryota</taxon>
        <taxon>Fungi</taxon>
        <taxon>Dikarya</taxon>
        <taxon>Ascomycota</taxon>
        <taxon>Pezizomycotina</taxon>
        <taxon>Dothideomycetes</taxon>
        <taxon>Dothideomycetes incertae sedis</taxon>
        <taxon>Zopfiaceae</taxon>
        <taxon>Zopfia</taxon>
    </lineage>
</organism>
<dbReference type="InterPro" id="IPR054289">
    <property type="entry name" value="DUF7025"/>
</dbReference>
<keyword evidence="4" id="KW-1185">Reference proteome</keyword>
<dbReference type="OrthoDB" id="10042665at2759"/>
<dbReference type="Gene3D" id="3.40.50.300">
    <property type="entry name" value="P-loop containing nucleotide triphosphate hydrolases"/>
    <property type="match status" value="1"/>
</dbReference>
<dbReference type="Pfam" id="PF00004">
    <property type="entry name" value="AAA"/>
    <property type="match status" value="1"/>
</dbReference>
<keyword evidence="3" id="KW-0378">Hydrolase</keyword>
<proteinExistence type="predicted"/>